<sequence>MAAASTWQRLLSAVLPKGFFPRLYISSVLVLAAAFIIAESYVVHITKERHRDALASEWQIPGVQQVIATSMSTYLVYSVLFILAQVYVIFLCMEALAHRDVLQAIVVVVFYFVQLVYTTARYVAFYVYPGVAARLFTRDSNMHLMQVTVVATYAIALVALTVLANKLRKEVGWNVFKRLGADMSLHRAHIWRQILMMLLRMDIYFIGSFLVQMTALVLKIEAPETWLQVTVFIPTCVILVVGGFYALHGEHRRIMVAIATCLFLSIGYFVFKIYRVCRPEILGKPEDPYADARPFFMITIVVCMLLVTATCVASVMCIRNFDSGLKEAIAYDKMRARHMRMFSSEKEQDEEKAHLVPEPDAEARTRFALD</sequence>
<keyword evidence="2" id="KW-1185">Reference proteome</keyword>
<dbReference type="EMBL" id="JANBUJ010003159">
    <property type="protein sequence ID" value="KAJ2761690.1"/>
    <property type="molecule type" value="Genomic_DNA"/>
</dbReference>
<evidence type="ECO:0000313" key="1">
    <source>
        <dbReference type="EMBL" id="KAJ2761690.1"/>
    </source>
</evidence>
<proteinExistence type="predicted"/>
<organism evidence="1 2">
    <name type="scientific">Coemansia nantahalensis</name>
    <dbReference type="NCBI Taxonomy" id="2789366"/>
    <lineage>
        <taxon>Eukaryota</taxon>
        <taxon>Fungi</taxon>
        <taxon>Fungi incertae sedis</taxon>
        <taxon>Zoopagomycota</taxon>
        <taxon>Kickxellomycotina</taxon>
        <taxon>Kickxellomycetes</taxon>
        <taxon>Kickxellales</taxon>
        <taxon>Kickxellaceae</taxon>
        <taxon>Coemansia</taxon>
    </lineage>
</organism>
<gene>
    <name evidence="1" type="ORF">IWQ57_005982</name>
</gene>
<accession>A0ACC1JL57</accession>
<protein>
    <submittedName>
        <fullName evidence="1">Uncharacterized protein</fullName>
    </submittedName>
</protein>
<name>A0ACC1JL57_9FUNG</name>
<dbReference type="Proteomes" id="UP001140234">
    <property type="component" value="Unassembled WGS sequence"/>
</dbReference>
<comment type="caution">
    <text evidence="1">The sequence shown here is derived from an EMBL/GenBank/DDBJ whole genome shotgun (WGS) entry which is preliminary data.</text>
</comment>
<evidence type="ECO:0000313" key="2">
    <source>
        <dbReference type="Proteomes" id="UP001140234"/>
    </source>
</evidence>
<reference evidence="1" key="1">
    <citation type="submission" date="2022-07" db="EMBL/GenBank/DDBJ databases">
        <title>Phylogenomic reconstructions and comparative analyses of Kickxellomycotina fungi.</title>
        <authorList>
            <person name="Reynolds N.K."/>
            <person name="Stajich J.E."/>
            <person name="Barry K."/>
            <person name="Grigoriev I.V."/>
            <person name="Crous P."/>
            <person name="Smith M.E."/>
        </authorList>
    </citation>
    <scope>NUCLEOTIDE SEQUENCE</scope>
    <source>
        <strain evidence="1">CBS 109366</strain>
    </source>
</reference>